<dbReference type="EMBL" id="MVDD01000005">
    <property type="protein sequence ID" value="PKQ63382.1"/>
    <property type="molecule type" value="Genomic_DNA"/>
</dbReference>
<feature type="transmembrane region" description="Helical" evidence="1">
    <location>
        <begin position="62"/>
        <end position="80"/>
    </location>
</feature>
<keyword evidence="1" id="KW-0472">Membrane</keyword>
<keyword evidence="1" id="KW-0812">Transmembrane</keyword>
<dbReference type="OrthoDB" id="1123272at2"/>
<organism evidence="2 3">
    <name type="scientific">Labilibaculum filiforme</name>
    <dbReference type="NCBI Taxonomy" id="1940526"/>
    <lineage>
        <taxon>Bacteria</taxon>
        <taxon>Pseudomonadati</taxon>
        <taxon>Bacteroidota</taxon>
        <taxon>Bacteroidia</taxon>
        <taxon>Marinilabiliales</taxon>
        <taxon>Marinifilaceae</taxon>
        <taxon>Labilibaculum</taxon>
    </lineage>
</organism>
<evidence type="ECO:0000313" key="3">
    <source>
        <dbReference type="Proteomes" id="UP000233535"/>
    </source>
</evidence>
<evidence type="ECO:0000256" key="1">
    <source>
        <dbReference type="SAM" id="Phobius"/>
    </source>
</evidence>
<dbReference type="AlphaFoldDB" id="A0A2N3HZA4"/>
<keyword evidence="1" id="KW-1133">Transmembrane helix</keyword>
<accession>A0A2N3HZA4</accession>
<gene>
    <name evidence="2" type="ORF">BZG02_08325</name>
</gene>
<sequence length="133" mass="15633">MIVYNYLFYKSYILAKRSRNFDDMPVLGGIIFVVACVMFNIFTITQIFEGLGVMDVEFKERYKFPFALALVGIMLGYYLFKGRYKRIIEKYEQSKSGKPQLHPIFVIIIYYGISFGLLLLAGLYKNKDWIFAR</sequence>
<dbReference type="Proteomes" id="UP000233535">
    <property type="component" value="Unassembled WGS sequence"/>
</dbReference>
<name>A0A2N3HZA4_9BACT</name>
<keyword evidence="3" id="KW-1185">Reference proteome</keyword>
<dbReference type="RefSeq" id="WP_101260971.1">
    <property type="nucleotide sequence ID" value="NZ_MVDD01000005.1"/>
</dbReference>
<comment type="caution">
    <text evidence="2">The sequence shown here is derived from an EMBL/GenBank/DDBJ whole genome shotgun (WGS) entry which is preliminary data.</text>
</comment>
<feature type="transmembrane region" description="Helical" evidence="1">
    <location>
        <begin position="21"/>
        <end position="42"/>
    </location>
</feature>
<feature type="transmembrane region" description="Helical" evidence="1">
    <location>
        <begin position="101"/>
        <end position="124"/>
    </location>
</feature>
<evidence type="ECO:0000313" key="2">
    <source>
        <dbReference type="EMBL" id="PKQ63382.1"/>
    </source>
</evidence>
<reference evidence="2 3" key="1">
    <citation type="journal article" date="2017" name="Front. Microbiol.">
        <title>Labilibaculum manganireducens gen. nov., sp. nov. and Labilibaculum filiforme sp. nov., Novel Bacteroidetes Isolated from Subsurface Sediments of the Baltic Sea.</title>
        <authorList>
            <person name="Vandieken V."/>
            <person name="Marshall I.P."/>
            <person name="Niemann H."/>
            <person name="Engelen B."/>
            <person name="Cypionka H."/>
        </authorList>
    </citation>
    <scope>NUCLEOTIDE SEQUENCE [LARGE SCALE GENOMIC DNA]</scope>
    <source>
        <strain evidence="2 3">59.16B</strain>
    </source>
</reference>
<protein>
    <submittedName>
        <fullName evidence="2">Uncharacterized protein</fullName>
    </submittedName>
</protein>
<proteinExistence type="predicted"/>